<feature type="compositionally biased region" description="Polar residues" evidence="1">
    <location>
        <begin position="117"/>
        <end position="129"/>
    </location>
</feature>
<dbReference type="EMBL" id="CAUWAG010000006">
    <property type="protein sequence ID" value="CAJ2503712.1"/>
    <property type="molecule type" value="Genomic_DNA"/>
</dbReference>
<comment type="caution">
    <text evidence="2">The sequence shown here is derived from an EMBL/GenBank/DDBJ whole genome shotgun (WGS) entry which is preliminary data.</text>
</comment>
<evidence type="ECO:0000313" key="2">
    <source>
        <dbReference type="EMBL" id="CAJ2503712.1"/>
    </source>
</evidence>
<evidence type="ECO:0000256" key="1">
    <source>
        <dbReference type="SAM" id="MobiDB-lite"/>
    </source>
</evidence>
<keyword evidence="3" id="KW-1185">Reference proteome</keyword>
<accession>A0AAI8VEX6</accession>
<reference evidence="2" key="1">
    <citation type="submission" date="2023-10" db="EMBL/GenBank/DDBJ databases">
        <authorList>
            <person name="Hackl T."/>
        </authorList>
    </citation>
    <scope>NUCLEOTIDE SEQUENCE</scope>
</reference>
<dbReference type="Proteomes" id="UP001295740">
    <property type="component" value="Unassembled WGS sequence"/>
</dbReference>
<organism evidence="2 3">
    <name type="scientific">Anthostomella pinea</name>
    <dbReference type="NCBI Taxonomy" id="933095"/>
    <lineage>
        <taxon>Eukaryota</taxon>
        <taxon>Fungi</taxon>
        <taxon>Dikarya</taxon>
        <taxon>Ascomycota</taxon>
        <taxon>Pezizomycotina</taxon>
        <taxon>Sordariomycetes</taxon>
        <taxon>Xylariomycetidae</taxon>
        <taxon>Xylariales</taxon>
        <taxon>Xylariaceae</taxon>
        <taxon>Anthostomella</taxon>
    </lineage>
</organism>
<protein>
    <submittedName>
        <fullName evidence="2">Uu.00g111060.m01.CDS01</fullName>
    </submittedName>
</protein>
<feature type="region of interest" description="Disordered" evidence="1">
    <location>
        <begin position="105"/>
        <end position="129"/>
    </location>
</feature>
<proteinExistence type="predicted"/>
<sequence length="129" mass="13918">MICCSSQWRWEAKVIQEIERTAFDLNPKLKANGKGKGKGKKESSKLCKVNTYDLEVLIEAFEAIADMGYPGGAHQIQGDDFTPTHPGLEEALSALAVIVSSVLRGSGPSDSLDMAITSPNPSPSKHSMR</sequence>
<gene>
    <name evidence="2" type="ORF">KHLLAP_LOCUS4180</name>
</gene>
<evidence type="ECO:0000313" key="3">
    <source>
        <dbReference type="Proteomes" id="UP001295740"/>
    </source>
</evidence>
<name>A0AAI8VEX6_9PEZI</name>
<dbReference type="AlphaFoldDB" id="A0AAI8VEX6"/>